<gene>
    <name evidence="1" type="ORF">LOK49_LG15G01785</name>
</gene>
<dbReference type="Proteomes" id="UP001060215">
    <property type="component" value="Chromosome 11"/>
</dbReference>
<evidence type="ECO:0000313" key="2">
    <source>
        <dbReference type="Proteomes" id="UP001060215"/>
    </source>
</evidence>
<name>A0ACC0F952_9ERIC</name>
<proteinExistence type="predicted"/>
<keyword evidence="2" id="KW-1185">Reference proteome</keyword>
<reference evidence="1 2" key="1">
    <citation type="journal article" date="2022" name="Plant J.">
        <title>Chromosome-level genome of Camellia lanceoleosa provides a valuable resource for understanding genome evolution and self-incompatibility.</title>
        <authorList>
            <person name="Gong W."/>
            <person name="Xiao S."/>
            <person name="Wang L."/>
            <person name="Liao Z."/>
            <person name="Chang Y."/>
            <person name="Mo W."/>
            <person name="Hu G."/>
            <person name="Li W."/>
            <person name="Zhao G."/>
            <person name="Zhu H."/>
            <person name="Hu X."/>
            <person name="Ji K."/>
            <person name="Xiang X."/>
            <person name="Song Q."/>
            <person name="Yuan D."/>
            <person name="Jin S."/>
            <person name="Zhang L."/>
        </authorList>
    </citation>
    <scope>NUCLEOTIDE SEQUENCE [LARGE SCALE GENOMIC DNA]</scope>
    <source>
        <strain evidence="1">SQ_2022a</strain>
    </source>
</reference>
<sequence>MTTFKINLILNERETYLIFLSVNLINQEIQFNCSKLIAPLAELFAHSIIFSLLLCNESLNGTEGTNSVKVVNGVAVVQGRTRTLVERFERREREIK</sequence>
<dbReference type="EMBL" id="CM045768">
    <property type="protein sequence ID" value="KAI7984601.1"/>
    <property type="molecule type" value="Genomic_DNA"/>
</dbReference>
<accession>A0ACC0F952</accession>
<protein>
    <submittedName>
        <fullName evidence="1">Uncharacterized protein</fullName>
    </submittedName>
</protein>
<comment type="caution">
    <text evidence="1">The sequence shown here is derived from an EMBL/GenBank/DDBJ whole genome shotgun (WGS) entry which is preliminary data.</text>
</comment>
<evidence type="ECO:0000313" key="1">
    <source>
        <dbReference type="EMBL" id="KAI7984601.1"/>
    </source>
</evidence>
<organism evidence="1 2">
    <name type="scientific">Camellia lanceoleosa</name>
    <dbReference type="NCBI Taxonomy" id="1840588"/>
    <lineage>
        <taxon>Eukaryota</taxon>
        <taxon>Viridiplantae</taxon>
        <taxon>Streptophyta</taxon>
        <taxon>Embryophyta</taxon>
        <taxon>Tracheophyta</taxon>
        <taxon>Spermatophyta</taxon>
        <taxon>Magnoliopsida</taxon>
        <taxon>eudicotyledons</taxon>
        <taxon>Gunneridae</taxon>
        <taxon>Pentapetalae</taxon>
        <taxon>asterids</taxon>
        <taxon>Ericales</taxon>
        <taxon>Theaceae</taxon>
        <taxon>Camellia</taxon>
    </lineage>
</organism>